<feature type="transmembrane region" description="Helical" evidence="5">
    <location>
        <begin position="118"/>
        <end position="141"/>
    </location>
</feature>
<accession>A0AA88NZ49</accession>
<keyword evidence="4 5" id="KW-0472">Membrane</keyword>
<dbReference type="Proteomes" id="UP001187315">
    <property type="component" value="Unassembled WGS sequence"/>
</dbReference>
<comment type="subcellular location">
    <subcellularLocation>
        <location evidence="1">Membrane</location>
        <topology evidence="1">Multi-pass membrane protein</topology>
    </subcellularLocation>
</comment>
<comment type="caution">
    <text evidence="7">The sequence shown here is derived from an EMBL/GenBank/DDBJ whole genome shotgun (WGS) entry which is preliminary data.</text>
</comment>
<evidence type="ECO:0000259" key="6">
    <source>
        <dbReference type="PROSITE" id="PS50261"/>
    </source>
</evidence>
<dbReference type="InterPro" id="IPR000832">
    <property type="entry name" value="GPCR_2_secretin-like"/>
</dbReference>
<gene>
    <name evidence="7" type="ORF">Q7C36_001357</name>
</gene>
<dbReference type="EMBL" id="JAVHJS010000001">
    <property type="protein sequence ID" value="KAK2869486.1"/>
    <property type="molecule type" value="Genomic_DNA"/>
</dbReference>
<organism evidence="7 8">
    <name type="scientific">Tachysurus vachellii</name>
    <name type="common">Darkbarbel catfish</name>
    <name type="synonym">Pelteobagrus vachellii</name>
    <dbReference type="NCBI Taxonomy" id="175792"/>
    <lineage>
        <taxon>Eukaryota</taxon>
        <taxon>Metazoa</taxon>
        <taxon>Chordata</taxon>
        <taxon>Craniata</taxon>
        <taxon>Vertebrata</taxon>
        <taxon>Euteleostomi</taxon>
        <taxon>Actinopterygii</taxon>
        <taxon>Neopterygii</taxon>
        <taxon>Teleostei</taxon>
        <taxon>Ostariophysi</taxon>
        <taxon>Siluriformes</taxon>
        <taxon>Bagridae</taxon>
        <taxon>Tachysurus</taxon>
    </lineage>
</organism>
<dbReference type="GO" id="GO:0005886">
    <property type="term" value="C:plasma membrane"/>
    <property type="evidence" value="ECO:0007669"/>
    <property type="project" value="TreeGrafter"/>
</dbReference>
<dbReference type="GO" id="GO:0004930">
    <property type="term" value="F:G protein-coupled receptor activity"/>
    <property type="evidence" value="ECO:0007669"/>
    <property type="project" value="InterPro"/>
</dbReference>
<name>A0AA88NZ49_TACVA</name>
<keyword evidence="8" id="KW-1185">Reference proteome</keyword>
<feature type="transmembrane region" description="Helical" evidence="5">
    <location>
        <begin position="274"/>
        <end position="294"/>
    </location>
</feature>
<keyword evidence="2 5" id="KW-0812">Transmembrane</keyword>
<dbReference type="GO" id="GO:0007166">
    <property type="term" value="P:cell surface receptor signaling pathway"/>
    <property type="evidence" value="ECO:0007669"/>
    <property type="project" value="InterPro"/>
</dbReference>
<feature type="domain" description="G-protein coupled receptors family 2 profile 2" evidence="6">
    <location>
        <begin position="118"/>
        <end position="322"/>
    </location>
</feature>
<protein>
    <recommendedName>
        <fullName evidence="6">G-protein coupled receptors family 2 profile 2 domain-containing protein</fullName>
    </recommendedName>
</protein>
<evidence type="ECO:0000313" key="8">
    <source>
        <dbReference type="Proteomes" id="UP001187315"/>
    </source>
</evidence>
<evidence type="ECO:0000256" key="1">
    <source>
        <dbReference type="ARBA" id="ARBA00004141"/>
    </source>
</evidence>
<feature type="transmembrane region" description="Helical" evidence="5">
    <location>
        <begin position="300"/>
        <end position="319"/>
    </location>
</feature>
<dbReference type="InterPro" id="IPR017981">
    <property type="entry name" value="GPCR_2-like_7TM"/>
</dbReference>
<evidence type="ECO:0000256" key="2">
    <source>
        <dbReference type="ARBA" id="ARBA00022692"/>
    </source>
</evidence>
<dbReference type="PROSITE" id="PS50261">
    <property type="entry name" value="G_PROTEIN_RECEP_F2_4"/>
    <property type="match status" value="1"/>
</dbReference>
<feature type="transmembrane region" description="Helical" evidence="5">
    <location>
        <begin position="178"/>
        <end position="198"/>
    </location>
</feature>
<dbReference type="GO" id="GO:0007189">
    <property type="term" value="P:adenylate cyclase-activating G protein-coupled receptor signaling pathway"/>
    <property type="evidence" value="ECO:0007669"/>
    <property type="project" value="TreeGrafter"/>
</dbReference>
<dbReference type="Pfam" id="PF00002">
    <property type="entry name" value="7tm_2"/>
    <property type="match status" value="1"/>
</dbReference>
<proteinExistence type="predicted"/>
<feature type="transmembrane region" description="Helical" evidence="5">
    <location>
        <begin position="147"/>
        <end position="166"/>
    </location>
</feature>
<dbReference type="AlphaFoldDB" id="A0AA88NZ49"/>
<sequence length="349" mass="39708">MNDSMNHSRVKISAPKLSENDPPIDVFVPIEPFLNGSDEQLNKVSVVRYRSSEQFIENQTLSCQFYNETGEKWEVTGSFTNLFLNSNVVSCSYDHMTPFGKPSESSNRDTSIHIHVSLSAALFLLNISFFACVLIAVIIEYSLLSCFSWMAIEALQLFLLLIKVFNIHIKHYMIKLSLFGWGLPAVLVGGSLCVYGTTPFYGTTEIKLSDTKVTKKLCWITDIRFLYGMNIGYFSITFLFNTCILVAVTYQIYKLRHMNVTGSNRPSCKDICTVLGLNLLLGTTWGLAFFTSGYTNYPVLYLFCICNTLQGLFLFLWVYHTMQRKRCLEAQSMTVSEPIPNTYENRFAQ</sequence>
<dbReference type="Gene3D" id="1.20.1070.10">
    <property type="entry name" value="Rhodopsin 7-helix transmembrane proteins"/>
    <property type="match status" value="1"/>
</dbReference>
<keyword evidence="3 5" id="KW-1133">Transmembrane helix</keyword>
<evidence type="ECO:0000313" key="7">
    <source>
        <dbReference type="EMBL" id="KAK2869486.1"/>
    </source>
</evidence>
<evidence type="ECO:0000256" key="5">
    <source>
        <dbReference type="SAM" id="Phobius"/>
    </source>
</evidence>
<evidence type="ECO:0000256" key="3">
    <source>
        <dbReference type="ARBA" id="ARBA00022989"/>
    </source>
</evidence>
<dbReference type="PANTHER" id="PTHR12011">
    <property type="entry name" value="ADHESION G-PROTEIN COUPLED RECEPTOR"/>
    <property type="match status" value="1"/>
</dbReference>
<reference evidence="7" key="1">
    <citation type="submission" date="2023-08" db="EMBL/GenBank/DDBJ databases">
        <title>Pelteobagrus vachellii genome.</title>
        <authorList>
            <person name="Liu H."/>
        </authorList>
    </citation>
    <scope>NUCLEOTIDE SEQUENCE</scope>
    <source>
        <strain evidence="7">PRFRI_2022a</strain>
        <tissue evidence="7">Muscle</tissue>
    </source>
</reference>
<evidence type="ECO:0000256" key="4">
    <source>
        <dbReference type="ARBA" id="ARBA00023136"/>
    </source>
</evidence>
<dbReference type="PANTHER" id="PTHR12011:SF454">
    <property type="entry name" value="ADHESION G-PROTEIN COUPLED RECEPTOR G5-LIKE"/>
    <property type="match status" value="1"/>
</dbReference>
<feature type="transmembrane region" description="Helical" evidence="5">
    <location>
        <begin position="231"/>
        <end position="253"/>
    </location>
</feature>